<protein>
    <submittedName>
        <fullName evidence="6">Putative transcriptional regulator LysR family protein</fullName>
    </submittedName>
</protein>
<accession>E8M6B0</accession>
<gene>
    <name evidence="6" type="ORF">VISI1226_00805</name>
</gene>
<dbReference type="Gene3D" id="1.10.10.10">
    <property type="entry name" value="Winged helix-like DNA-binding domain superfamily/Winged helix DNA-binding domain"/>
    <property type="match status" value="1"/>
</dbReference>
<feature type="domain" description="HTH lysR-type" evidence="5">
    <location>
        <begin position="9"/>
        <end position="62"/>
    </location>
</feature>
<dbReference type="GO" id="GO:0043565">
    <property type="term" value="F:sequence-specific DNA binding"/>
    <property type="evidence" value="ECO:0007669"/>
    <property type="project" value="TreeGrafter"/>
</dbReference>
<evidence type="ECO:0000313" key="6">
    <source>
        <dbReference type="EMBL" id="EGA70560.1"/>
    </source>
</evidence>
<dbReference type="InterPro" id="IPR036388">
    <property type="entry name" value="WH-like_DNA-bd_sf"/>
</dbReference>
<keyword evidence="4" id="KW-0804">Transcription</keyword>
<dbReference type="InterPro" id="IPR000847">
    <property type="entry name" value="LysR_HTH_N"/>
</dbReference>
<keyword evidence="2" id="KW-0805">Transcription regulation</keyword>
<dbReference type="GO" id="GO:0003700">
    <property type="term" value="F:DNA-binding transcription factor activity"/>
    <property type="evidence" value="ECO:0007669"/>
    <property type="project" value="InterPro"/>
</dbReference>
<dbReference type="RefSeq" id="WP_008076560.1">
    <property type="nucleotide sequence ID" value="NZ_AEVT01000058.1"/>
</dbReference>
<dbReference type="OrthoDB" id="6565067at2"/>
<evidence type="ECO:0000256" key="1">
    <source>
        <dbReference type="ARBA" id="ARBA00009437"/>
    </source>
</evidence>
<dbReference type="eggNOG" id="COG0583">
    <property type="taxonomic scope" value="Bacteria"/>
</dbReference>
<dbReference type="AlphaFoldDB" id="E8M6B0"/>
<evidence type="ECO:0000256" key="4">
    <source>
        <dbReference type="ARBA" id="ARBA00023163"/>
    </source>
</evidence>
<keyword evidence="3" id="KW-0238">DNA-binding</keyword>
<comment type="caution">
    <text evidence="6">The sequence shown here is derived from an EMBL/GenBank/DDBJ whole genome shotgun (WGS) entry which is preliminary data.</text>
</comment>
<dbReference type="GeneID" id="95569134"/>
<dbReference type="GO" id="GO:0006351">
    <property type="term" value="P:DNA-templated transcription"/>
    <property type="evidence" value="ECO:0007669"/>
    <property type="project" value="TreeGrafter"/>
</dbReference>
<dbReference type="PANTHER" id="PTHR30537">
    <property type="entry name" value="HTH-TYPE TRANSCRIPTIONAL REGULATOR"/>
    <property type="match status" value="1"/>
</dbReference>
<dbReference type="EMBL" id="AEVT01000058">
    <property type="protein sequence ID" value="EGA70560.1"/>
    <property type="molecule type" value="Genomic_DNA"/>
</dbReference>
<dbReference type="Pfam" id="PF00126">
    <property type="entry name" value="HTH_1"/>
    <property type="match status" value="1"/>
</dbReference>
<dbReference type="FunFam" id="1.10.10.10:FF:000001">
    <property type="entry name" value="LysR family transcriptional regulator"/>
    <property type="match status" value="1"/>
</dbReference>
<sequence>MINQIEQVWLASFHCVFQNRSFKLAAEQMNLPSSNVSRHIALLEEKLNTKLFERTTRRVSPTQAGEQLYHSTHSLLNQLNQALEEMSELTQTLSGELRIVMPDSPILANALVSFCNNNPAISLSCETSLNAKQEWLEQFDVVLSFQRGKLTDSTWVANEIARWPSVVVATPKLLATTTPPTCLADLNRVPCITSLTALNGTPWVFQHPDGHFISQRVQSTFKVNSGYLAKSAAMASIGFAILPRSMCEQELAQDVLRVVELEHPPADLVLYAFHAAKTHLPRKVALLVEHLKHCAEALS</sequence>
<comment type="similarity">
    <text evidence="1">Belongs to the LysR transcriptional regulatory family.</text>
</comment>
<evidence type="ECO:0000256" key="2">
    <source>
        <dbReference type="ARBA" id="ARBA00023015"/>
    </source>
</evidence>
<dbReference type="PANTHER" id="PTHR30537:SF5">
    <property type="entry name" value="HTH-TYPE TRANSCRIPTIONAL ACTIVATOR TTDR-RELATED"/>
    <property type="match status" value="1"/>
</dbReference>
<name>E8M6B0_PHOS4</name>
<dbReference type="InterPro" id="IPR036390">
    <property type="entry name" value="WH_DNA-bd_sf"/>
</dbReference>
<organism evidence="6 7">
    <name type="scientific">Vibrio sinaloensis DSM 21326</name>
    <dbReference type="NCBI Taxonomy" id="945550"/>
    <lineage>
        <taxon>Bacteria</taxon>
        <taxon>Pseudomonadati</taxon>
        <taxon>Pseudomonadota</taxon>
        <taxon>Gammaproteobacteria</taxon>
        <taxon>Vibrionales</taxon>
        <taxon>Vibrionaceae</taxon>
        <taxon>Vibrio</taxon>
        <taxon>Vibrio oreintalis group</taxon>
    </lineage>
</organism>
<dbReference type="Gene3D" id="3.40.190.290">
    <property type="match status" value="1"/>
</dbReference>
<reference evidence="6 7" key="1">
    <citation type="journal article" date="2012" name="Int. J. Syst. Evol. Microbiol.">
        <title>Vibrio caribbeanicus sp. nov., isolated from the marine sponge Scleritoderma cyanea.</title>
        <authorList>
            <person name="Hoffmann M."/>
            <person name="Monday S.R."/>
            <person name="Allard M.W."/>
            <person name="Strain E.A."/>
            <person name="Whittaker P."/>
            <person name="Naum M."/>
            <person name="McCarthy P.J."/>
            <person name="Lopez J.V."/>
            <person name="Fischer M."/>
            <person name="Brown E.W."/>
        </authorList>
    </citation>
    <scope>NUCLEOTIDE SEQUENCE [LARGE SCALE GENOMIC DNA]</scope>
    <source>
        <strain evidence="7">DSMZ 21326</strain>
    </source>
</reference>
<proteinExistence type="inferred from homology"/>
<evidence type="ECO:0000259" key="5">
    <source>
        <dbReference type="PROSITE" id="PS50931"/>
    </source>
</evidence>
<dbReference type="SUPFAM" id="SSF53850">
    <property type="entry name" value="Periplasmic binding protein-like II"/>
    <property type="match status" value="1"/>
</dbReference>
<evidence type="ECO:0000256" key="3">
    <source>
        <dbReference type="ARBA" id="ARBA00023125"/>
    </source>
</evidence>
<dbReference type="Proteomes" id="UP000006228">
    <property type="component" value="Unassembled WGS sequence"/>
</dbReference>
<dbReference type="InterPro" id="IPR058163">
    <property type="entry name" value="LysR-type_TF_proteobact-type"/>
</dbReference>
<dbReference type="PROSITE" id="PS50931">
    <property type="entry name" value="HTH_LYSR"/>
    <property type="match status" value="1"/>
</dbReference>
<evidence type="ECO:0000313" key="7">
    <source>
        <dbReference type="Proteomes" id="UP000006228"/>
    </source>
</evidence>
<dbReference type="InterPro" id="IPR005119">
    <property type="entry name" value="LysR_subst-bd"/>
</dbReference>
<dbReference type="Pfam" id="PF03466">
    <property type="entry name" value="LysR_substrate"/>
    <property type="match status" value="1"/>
</dbReference>
<dbReference type="SUPFAM" id="SSF46785">
    <property type="entry name" value="Winged helix' DNA-binding domain"/>
    <property type="match status" value="1"/>
</dbReference>